<sequence>ASALTHPMPWGFPLNPYERALAVRDWEHALLQVGTPIDYFNRTLLPGIFTIDADPPPENLLDVLPPLCSRKGGRLCWTNEPLRGEVVTSVDL</sequence>
<evidence type="ECO:0000256" key="5">
    <source>
        <dbReference type="ARBA" id="ARBA00022705"/>
    </source>
</evidence>
<evidence type="ECO:0000256" key="1">
    <source>
        <dbReference type="ARBA" id="ARBA00005755"/>
    </source>
</evidence>
<dbReference type="Pfam" id="PF03175">
    <property type="entry name" value="DNA_pol_B_2"/>
    <property type="match status" value="1"/>
</dbReference>
<keyword evidence="5" id="KW-0235">DNA replication</keyword>
<evidence type="ECO:0000256" key="4">
    <source>
        <dbReference type="ARBA" id="ARBA00022695"/>
    </source>
</evidence>
<evidence type="ECO:0000256" key="6">
    <source>
        <dbReference type="ARBA" id="ARBA00022932"/>
    </source>
</evidence>
<evidence type="ECO:0000256" key="2">
    <source>
        <dbReference type="ARBA" id="ARBA00012417"/>
    </source>
</evidence>
<dbReference type="GO" id="GO:0000166">
    <property type="term" value="F:nucleotide binding"/>
    <property type="evidence" value="ECO:0007669"/>
    <property type="project" value="InterPro"/>
</dbReference>
<comment type="catalytic activity">
    <reaction evidence="9">
        <text>DNA(n) + a 2'-deoxyribonucleoside 5'-triphosphate = DNA(n+1) + diphosphate</text>
        <dbReference type="Rhea" id="RHEA:22508"/>
        <dbReference type="Rhea" id="RHEA-COMP:17339"/>
        <dbReference type="Rhea" id="RHEA-COMP:17340"/>
        <dbReference type="ChEBI" id="CHEBI:33019"/>
        <dbReference type="ChEBI" id="CHEBI:61560"/>
        <dbReference type="ChEBI" id="CHEBI:173112"/>
        <dbReference type="EC" id="2.7.7.7"/>
    </reaction>
</comment>
<evidence type="ECO:0000256" key="7">
    <source>
        <dbReference type="ARBA" id="ARBA00023109"/>
    </source>
</evidence>
<feature type="non-terminal residue" evidence="11">
    <location>
        <position position="92"/>
    </location>
</feature>
<reference evidence="11" key="2">
    <citation type="submission" date="2015-08" db="EMBL/GenBank/DDBJ databases">
        <authorList>
            <person name="Babu N.S."/>
            <person name="Beckwith C.J."/>
            <person name="Beseler K.G."/>
            <person name="Brison A."/>
            <person name="Carone J.V."/>
            <person name="Caskin T.P."/>
            <person name="Diamond M."/>
            <person name="Durham M.E."/>
            <person name="Foxe J.M."/>
            <person name="Go M."/>
            <person name="Henderson B.A."/>
            <person name="Jones I.B."/>
            <person name="McGettigan J.A."/>
            <person name="Micheletti S.J."/>
            <person name="Nasrallah M.E."/>
            <person name="Ortiz D."/>
            <person name="Piller C.R."/>
            <person name="Privatt S.R."/>
            <person name="Schneider S.L."/>
            <person name="Sharp S."/>
            <person name="Smith T.C."/>
            <person name="Stanton J.D."/>
            <person name="Ullery H.E."/>
            <person name="Wilson R.J."/>
            <person name="Serrano M.G."/>
            <person name="Buck G."/>
            <person name="Lee V."/>
            <person name="Wang Y."/>
            <person name="Carvalho R."/>
            <person name="Voegtly L."/>
            <person name="Shi R."/>
            <person name="Duckworth R."/>
            <person name="Johnson A."/>
            <person name="Loviza R."/>
            <person name="Walstead R."/>
            <person name="Shah Z."/>
            <person name="Kiflezghi M."/>
            <person name="Wade K."/>
            <person name="Ball S.L."/>
            <person name="Bradley K.W."/>
            <person name="Asai D.J."/>
            <person name="Bowman C.A."/>
            <person name="Russell D.A."/>
            <person name="Pope W.H."/>
            <person name="Jacobs-Sera D."/>
            <person name="Hendrix R.W."/>
            <person name="Hatfull G.F."/>
        </authorList>
    </citation>
    <scope>NUCLEOTIDE SEQUENCE</scope>
    <source>
        <strain evidence="11">PREDICT_PGB-549</strain>
    </source>
</reference>
<keyword evidence="3" id="KW-0808">Transferase</keyword>
<keyword evidence="7" id="KW-1194">Viral DNA replication</keyword>
<keyword evidence="4" id="KW-0548">Nucleotidyltransferase</keyword>
<evidence type="ECO:0000259" key="10">
    <source>
        <dbReference type="Pfam" id="PF03175"/>
    </source>
</evidence>
<dbReference type="EC" id="2.7.7.7" evidence="2"/>
<dbReference type="InterPro" id="IPR004868">
    <property type="entry name" value="DNA-dir_DNA_pol_B_mt/vir"/>
</dbReference>
<dbReference type="GO" id="GO:0003677">
    <property type="term" value="F:DNA binding"/>
    <property type="evidence" value="ECO:0007669"/>
    <property type="project" value="UniProtKB-KW"/>
</dbReference>
<keyword evidence="8" id="KW-0238">DNA-binding</keyword>
<evidence type="ECO:0000256" key="9">
    <source>
        <dbReference type="ARBA" id="ARBA00049244"/>
    </source>
</evidence>
<dbReference type="GO" id="GO:0006260">
    <property type="term" value="P:DNA replication"/>
    <property type="evidence" value="ECO:0007669"/>
    <property type="project" value="UniProtKB-KW"/>
</dbReference>
<proteinExistence type="inferred from homology"/>
<evidence type="ECO:0000256" key="8">
    <source>
        <dbReference type="ARBA" id="ARBA00023125"/>
    </source>
</evidence>
<name>A0A0S0DPF3_9ADEN</name>
<dbReference type="EMBL" id="KT599493">
    <property type="protein sequence ID" value="ALF08016.1"/>
    <property type="molecule type" value="Genomic_DNA"/>
</dbReference>
<evidence type="ECO:0000313" key="11">
    <source>
        <dbReference type="EMBL" id="ALF08016.1"/>
    </source>
</evidence>
<dbReference type="GO" id="GO:0042025">
    <property type="term" value="C:host cell nucleus"/>
    <property type="evidence" value="ECO:0007669"/>
    <property type="project" value="UniProtKB-SubCell"/>
</dbReference>
<dbReference type="GO" id="GO:0039693">
    <property type="term" value="P:viral DNA genome replication"/>
    <property type="evidence" value="ECO:0007669"/>
    <property type="project" value="UniProtKB-KW"/>
</dbReference>
<feature type="non-terminal residue" evidence="11">
    <location>
        <position position="1"/>
    </location>
</feature>
<reference evidence="11" key="1">
    <citation type="journal article" date="2015" name="Nat. Commun.">
        <title>Non-random patterns in viral diversity.</title>
        <authorList>
            <person name="Anthony S.J."/>
            <person name="Islam A."/>
            <person name="Johnson C."/>
            <person name="Navarrete-Macias I."/>
            <person name="Liang E."/>
            <person name="Jain K."/>
            <person name="Hitchens P.L."/>
            <person name="Che X."/>
            <person name="Soloyvov A."/>
            <person name="Hicks A.L."/>
            <person name="Ojeda-Flores R."/>
            <person name="Zambrana-Torrelio C."/>
            <person name="Ulrich W."/>
            <person name="Rostal M.K."/>
            <person name="Petrosov A."/>
            <person name="Garcia J."/>
            <person name="Haider N."/>
            <person name="Wolfe N."/>
            <person name="Goldstein T."/>
            <person name="Morse S.S."/>
            <person name="Rahman M."/>
            <person name="Epstein J.H."/>
            <person name="Mazet J.K."/>
            <person name="Daszak P."/>
            <person name="Lipkin W.I."/>
        </authorList>
    </citation>
    <scope>NUCLEOTIDE SEQUENCE</scope>
    <source>
        <strain evidence="11">PREDICT_PGB-549</strain>
    </source>
</reference>
<accession>A0A0S0DPF3</accession>
<evidence type="ECO:0000256" key="3">
    <source>
        <dbReference type="ARBA" id="ARBA00022679"/>
    </source>
</evidence>
<protein>
    <recommendedName>
        <fullName evidence="2">DNA-directed DNA polymerase</fullName>
        <ecNumber evidence="2">2.7.7.7</ecNumber>
    </recommendedName>
</protein>
<keyword evidence="6" id="KW-0239">DNA-directed DNA polymerase</keyword>
<comment type="similarity">
    <text evidence="1">Belongs to the DNA polymerase type-B family.</text>
</comment>
<dbReference type="GO" id="GO:0003887">
    <property type="term" value="F:DNA-directed DNA polymerase activity"/>
    <property type="evidence" value="ECO:0007669"/>
    <property type="project" value="UniProtKB-KW"/>
</dbReference>
<feature type="domain" description="DNA-directed DNA polymerase family B mitochondria/virus" evidence="10">
    <location>
        <begin position="1"/>
        <end position="92"/>
    </location>
</feature>
<organism evidence="11">
    <name type="scientific">Human mastadenovirus F</name>
    <dbReference type="NCBI Taxonomy" id="130309"/>
    <lineage>
        <taxon>Viruses</taxon>
        <taxon>Varidnaviria</taxon>
        <taxon>Bamfordvirae</taxon>
        <taxon>Preplasmiviricota</taxon>
        <taxon>Polisuviricotina</taxon>
        <taxon>Pharingeaviricetes</taxon>
        <taxon>Rowavirales</taxon>
        <taxon>Adenoviridae</taxon>
        <taxon>Mastadenovirus</taxon>
        <taxon>Mastadenovirus faecale</taxon>
    </lineage>
</organism>